<dbReference type="Proteomes" id="UP001447008">
    <property type="component" value="Unassembled WGS sequence"/>
</dbReference>
<proteinExistence type="inferred from homology"/>
<dbReference type="PANTHER" id="PTHR34981">
    <property type="entry name" value="CELL DIVISION PROTEIN ZAPA"/>
    <property type="match status" value="1"/>
</dbReference>
<evidence type="ECO:0000313" key="13">
    <source>
        <dbReference type="Proteomes" id="UP001447008"/>
    </source>
</evidence>
<accession>A0ABU9MSU4</accession>
<keyword evidence="6" id="KW-0175">Coiled coil</keyword>
<dbReference type="PANTHER" id="PTHR34981:SF1">
    <property type="entry name" value="CELL DIVISION PROTEIN ZAPA"/>
    <property type="match status" value="1"/>
</dbReference>
<evidence type="ECO:0000256" key="8">
    <source>
        <dbReference type="ARBA" id="ARBA00023306"/>
    </source>
</evidence>
<keyword evidence="8" id="KW-0131">Cell cycle</keyword>
<dbReference type="EMBL" id="JBCGCU010000001">
    <property type="protein sequence ID" value="MEM0514255.1"/>
    <property type="molecule type" value="Genomic_DNA"/>
</dbReference>
<evidence type="ECO:0000256" key="4">
    <source>
        <dbReference type="ARBA" id="ARBA00022490"/>
    </source>
</evidence>
<evidence type="ECO:0000256" key="2">
    <source>
        <dbReference type="ARBA" id="ARBA00010074"/>
    </source>
</evidence>
<gene>
    <name evidence="12" type="ORF">WCN91_02150</name>
</gene>
<evidence type="ECO:0000256" key="3">
    <source>
        <dbReference type="ARBA" id="ARBA00015195"/>
    </source>
</evidence>
<evidence type="ECO:0000256" key="7">
    <source>
        <dbReference type="ARBA" id="ARBA00023210"/>
    </source>
</evidence>
<protein>
    <recommendedName>
        <fullName evidence="3">Cell division protein ZapA</fullName>
    </recommendedName>
    <alternativeName>
        <fullName evidence="11">Z ring-associated protein ZapA</fullName>
    </alternativeName>
</protein>
<evidence type="ECO:0000313" key="12">
    <source>
        <dbReference type="EMBL" id="MEM0514255.1"/>
    </source>
</evidence>
<dbReference type="GO" id="GO:0051301">
    <property type="term" value="P:cell division"/>
    <property type="evidence" value="ECO:0007669"/>
    <property type="project" value="UniProtKB-KW"/>
</dbReference>
<dbReference type="InterPro" id="IPR042233">
    <property type="entry name" value="Cell_div_ZapA_N"/>
</dbReference>
<keyword evidence="4" id="KW-0963">Cytoplasm</keyword>
<sequence>MSDKGHSVKVNLLGKEHQFACPKGQEQALLAAAENLNANVEQMRMRSAIRNDDKALLLAALTLSHELLEAKAQLHQLSAQQHALCDKLEAALRQED</sequence>
<comment type="similarity">
    <text evidence="2">Belongs to the ZapA family. Type 1 subfamily.</text>
</comment>
<reference evidence="12 13" key="1">
    <citation type="submission" date="2024-03" db="EMBL/GenBank/DDBJ databases">
        <title>Pseudoalteromonas qingdaonensis sp. nov., isolated from the intestines of marine benthic organisms.</title>
        <authorList>
            <person name="Lin X."/>
            <person name="Fang S."/>
            <person name="Hu X."/>
        </authorList>
    </citation>
    <scope>NUCLEOTIDE SEQUENCE [LARGE SCALE GENOMIC DNA]</scope>
    <source>
        <strain evidence="12 13">YIC-827</strain>
    </source>
</reference>
<keyword evidence="5 12" id="KW-0132">Cell division</keyword>
<name>A0ABU9MSU4_9GAMM</name>
<keyword evidence="13" id="KW-1185">Reference proteome</keyword>
<evidence type="ECO:0000256" key="5">
    <source>
        <dbReference type="ARBA" id="ARBA00022618"/>
    </source>
</evidence>
<comment type="function">
    <text evidence="9">Activator of cell division through the inhibition of FtsZ GTPase activity, therefore promoting FtsZ assembly into bundles of protofilaments necessary for the formation of the division Z ring. It is recruited early at mid-cell but it is not essential for cell division.</text>
</comment>
<organism evidence="12 13">
    <name type="scientific">Pseudoalteromonas qingdaonensis</name>
    <dbReference type="NCBI Taxonomy" id="3131913"/>
    <lineage>
        <taxon>Bacteria</taxon>
        <taxon>Pseudomonadati</taxon>
        <taxon>Pseudomonadota</taxon>
        <taxon>Gammaproteobacteria</taxon>
        <taxon>Alteromonadales</taxon>
        <taxon>Pseudoalteromonadaceae</taxon>
        <taxon>Pseudoalteromonas</taxon>
    </lineage>
</organism>
<evidence type="ECO:0000256" key="11">
    <source>
        <dbReference type="ARBA" id="ARBA00033158"/>
    </source>
</evidence>
<comment type="subunit">
    <text evidence="10">Homodimer. Interacts with FtsZ.</text>
</comment>
<evidence type="ECO:0000256" key="10">
    <source>
        <dbReference type="ARBA" id="ARBA00026068"/>
    </source>
</evidence>
<dbReference type="InterPro" id="IPR036192">
    <property type="entry name" value="Cell_div_ZapA-like_sf"/>
</dbReference>
<dbReference type="SUPFAM" id="SSF102829">
    <property type="entry name" value="Cell division protein ZapA-like"/>
    <property type="match status" value="1"/>
</dbReference>
<dbReference type="InterPro" id="IPR007838">
    <property type="entry name" value="Cell_div_ZapA-like"/>
</dbReference>
<keyword evidence="7" id="KW-0717">Septation</keyword>
<dbReference type="Gene3D" id="3.30.160.880">
    <property type="entry name" value="Cell division protein ZapA protomer, N-terminal domain"/>
    <property type="match status" value="1"/>
</dbReference>
<dbReference type="Pfam" id="PF05164">
    <property type="entry name" value="ZapA"/>
    <property type="match status" value="1"/>
</dbReference>
<comment type="subcellular location">
    <subcellularLocation>
        <location evidence="1">Cytoplasm</location>
    </subcellularLocation>
</comment>
<evidence type="ECO:0000256" key="6">
    <source>
        <dbReference type="ARBA" id="ARBA00023054"/>
    </source>
</evidence>
<dbReference type="RefSeq" id="WP_342675815.1">
    <property type="nucleotide sequence ID" value="NZ_JBCGCU010000001.1"/>
</dbReference>
<comment type="caution">
    <text evidence="12">The sequence shown here is derived from an EMBL/GenBank/DDBJ whole genome shotgun (WGS) entry which is preliminary data.</text>
</comment>
<evidence type="ECO:0000256" key="1">
    <source>
        <dbReference type="ARBA" id="ARBA00004496"/>
    </source>
</evidence>
<evidence type="ECO:0000256" key="9">
    <source>
        <dbReference type="ARBA" id="ARBA00024910"/>
    </source>
</evidence>